<dbReference type="SUPFAM" id="SSF109604">
    <property type="entry name" value="HD-domain/PDEase-like"/>
    <property type="match status" value="1"/>
</dbReference>
<dbReference type="PANTHER" id="PTHR40202:SF1">
    <property type="entry name" value="HD DOMAIN-CONTAINING PROTEIN"/>
    <property type="match status" value="1"/>
</dbReference>
<reference evidence="2" key="1">
    <citation type="submission" date="2014-06" db="EMBL/GenBank/DDBJ databases">
        <title>Key roles for freshwater Actinobacteria revealed by deep metagenomic sequencing.</title>
        <authorList>
            <person name="Ghai R."/>
            <person name="Mizuno C.M."/>
            <person name="Picazo A."/>
            <person name="Camacho A."/>
            <person name="Rodriguez-Valera F."/>
        </authorList>
    </citation>
    <scope>NUCLEOTIDE SEQUENCE</scope>
</reference>
<proteinExistence type="predicted"/>
<dbReference type="PANTHER" id="PTHR40202">
    <property type="match status" value="1"/>
</dbReference>
<accession>A0A094SRP0</accession>
<sequence length="185" mass="20286">MNRFSDLTEIEVLFDKWGTQFYSEHLSQTAHAVQCAVLAEESGAPSELVLAALLHDIGHLIDLDNSAGVEEHNVDTEHEATGARSISPLFPPAVAAPIALHVAAKRYLCSVEPTYFDGLSDASVATLALQGGPMSDEEATRFAAMPHADNAVSLRRWDDLGKDIDKDLNPLDEFRRLLHKHFNNI</sequence>
<dbReference type="AlphaFoldDB" id="A0A094SRP0"/>
<evidence type="ECO:0000313" key="2">
    <source>
        <dbReference type="EMBL" id="KGA21418.1"/>
    </source>
</evidence>
<gene>
    <name evidence="2" type="ORF">GM51_2325</name>
</gene>
<dbReference type="Pfam" id="PF01966">
    <property type="entry name" value="HD"/>
    <property type="match status" value="1"/>
</dbReference>
<dbReference type="Gene3D" id="1.10.3210.10">
    <property type="entry name" value="Hypothetical protein af1432"/>
    <property type="match status" value="1"/>
</dbReference>
<comment type="caution">
    <text evidence="2">The sequence shown here is derived from an EMBL/GenBank/DDBJ whole genome shotgun (WGS) entry which is preliminary data.</text>
</comment>
<evidence type="ECO:0000259" key="1">
    <source>
        <dbReference type="Pfam" id="PF01966"/>
    </source>
</evidence>
<name>A0A094SRP0_9ZZZZ</name>
<feature type="domain" description="HD" evidence="1">
    <location>
        <begin position="35"/>
        <end position="93"/>
    </location>
</feature>
<organism evidence="2">
    <name type="scientific">freshwater metagenome</name>
    <dbReference type="NCBI Taxonomy" id="449393"/>
    <lineage>
        <taxon>unclassified sequences</taxon>
        <taxon>metagenomes</taxon>
        <taxon>ecological metagenomes</taxon>
    </lineage>
</organism>
<protein>
    <recommendedName>
        <fullName evidence="1">HD domain-containing protein</fullName>
    </recommendedName>
</protein>
<dbReference type="InterPro" id="IPR006674">
    <property type="entry name" value="HD_domain"/>
</dbReference>
<dbReference type="InterPro" id="IPR052567">
    <property type="entry name" value="OP_Dioxygenase"/>
</dbReference>
<dbReference type="EMBL" id="JNSL01000007">
    <property type="protein sequence ID" value="KGA21418.1"/>
    <property type="molecule type" value="Genomic_DNA"/>
</dbReference>